<dbReference type="EMBL" id="CP117826">
    <property type="protein sequence ID" value="XCC61682.1"/>
    <property type="molecule type" value="Genomic_DNA"/>
</dbReference>
<name>A0AAU8A6N0_9FIRM</name>
<evidence type="ECO:0008006" key="2">
    <source>
        <dbReference type="Google" id="ProtNLM"/>
    </source>
</evidence>
<dbReference type="RefSeq" id="WP_353423080.1">
    <property type="nucleotide sequence ID" value="NZ_CP117826.1"/>
</dbReference>
<protein>
    <recommendedName>
        <fullName evidence="2">Type III toxin-antitoxin system ToxN/AbiQ family toxin</fullName>
    </recommendedName>
</protein>
<proteinExistence type="predicted"/>
<dbReference type="AlphaFoldDB" id="A0AAU8A6N0"/>
<dbReference type="Gene3D" id="3.10.129.130">
    <property type="match status" value="1"/>
</dbReference>
<accession>A0AAU8A6N0</accession>
<dbReference type="CDD" id="cd17492">
    <property type="entry name" value="toxin_CptN"/>
    <property type="match status" value="1"/>
</dbReference>
<evidence type="ECO:0000313" key="1">
    <source>
        <dbReference type="EMBL" id="XCC61682.1"/>
    </source>
</evidence>
<reference evidence="1" key="1">
    <citation type="submission" date="2023-02" db="EMBL/GenBank/DDBJ databases">
        <title>Gut commensal Christensenella minuta modulates host metabolism via a new class of secondary bile acids.</title>
        <authorList>
            <person name="Liu C."/>
        </authorList>
    </citation>
    <scope>NUCLEOTIDE SEQUENCE</scope>
    <source>
        <strain evidence="1">CA70</strain>
    </source>
</reference>
<sequence length="151" mass="17579">MNIIDCGLYKLKDSYFEKFSSKFLIQNKSEKRPFYCAIRSADGIIWFIPLSTQVKSYKLKIEKDKEKYGNCLYYHIGRIAGRERVFLIGNMIPVKIEYIRSAFTIKGVPYIVKDKALIKAIMTKAKRYLSLVKAGKLRPNLDILKIQSKLQ</sequence>
<organism evidence="1">
    <name type="scientific">Christensenella massiliensis</name>
    <dbReference type="NCBI Taxonomy" id="1805714"/>
    <lineage>
        <taxon>Bacteria</taxon>
        <taxon>Bacillati</taxon>
        <taxon>Bacillota</taxon>
        <taxon>Clostridia</taxon>
        <taxon>Christensenellales</taxon>
        <taxon>Christensenellaceae</taxon>
        <taxon>Christensenella</taxon>
    </lineage>
</organism>
<dbReference type="InterPro" id="IPR053735">
    <property type="entry name" value="Type_III_TA_endoRNase"/>
</dbReference>
<gene>
    <name evidence="1" type="ORF">PUP29_09110</name>
</gene>
<dbReference type="NCBIfam" id="NF047359">
    <property type="entry name" value="CptIN"/>
    <property type="match status" value="1"/>
</dbReference>
<dbReference type="InterPro" id="IPR058108">
    <property type="entry name" value="CptIN-like"/>
</dbReference>